<feature type="transmembrane region" description="Helical" evidence="8">
    <location>
        <begin position="435"/>
        <end position="454"/>
    </location>
</feature>
<dbReference type="HOGENOM" id="CLU_001265_30_3_1"/>
<evidence type="ECO:0000256" key="7">
    <source>
        <dbReference type="RuleBase" id="RU003346"/>
    </source>
</evidence>
<feature type="transmembrane region" description="Helical" evidence="8">
    <location>
        <begin position="404"/>
        <end position="429"/>
    </location>
</feature>
<dbReference type="PANTHER" id="PTHR48022:SF2">
    <property type="entry name" value="PLASTIDIC GLUCOSE TRANSPORTER 4"/>
    <property type="match status" value="1"/>
</dbReference>
<evidence type="ECO:0000256" key="4">
    <source>
        <dbReference type="ARBA" id="ARBA00022692"/>
    </source>
</evidence>
<comment type="similarity">
    <text evidence="2 7">Belongs to the major facilitator superfamily. Sugar transporter (TC 2.A.1.1) family.</text>
</comment>
<feature type="transmembrane region" description="Helical" evidence="8">
    <location>
        <begin position="273"/>
        <end position="297"/>
    </location>
</feature>
<dbReference type="InterPro" id="IPR003663">
    <property type="entry name" value="Sugar/inositol_transpt"/>
</dbReference>
<evidence type="ECO:0000256" key="1">
    <source>
        <dbReference type="ARBA" id="ARBA00004141"/>
    </source>
</evidence>
<dbReference type="PROSITE" id="PS50850">
    <property type="entry name" value="MFS"/>
    <property type="match status" value="1"/>
</dbReference>
<evidence type="ECO:0000256" key="8">
    <source>
        <dbReference type="SAM" id="Phobius"/>
    </source>
</evidence>
<dbReference type="InterPro" id="IPR005829">
    <property type="entry name" value="Sugar_transporter_CS"/>
</dbReference>
<reference evidence="10 11" key="1">
    <citation type="submission" date="2015-01" db="EMBL/GenBank/DDBJ databases">
        <title>The Genome Sequence of Capronia semiimmersa CBS27337.</title>
        <authorList>
            <consortium name="The Broad Institute Genomics Platform"/>
            <person name="Cuomo C."/>
            <person name="de Hoog S."/>
            <person name="Gorbushina A."/>
            <person name="Stielow B."/>
            <person name="Teixiera M."/>
            <person name="Abouelleil A."/>
            <person name="Chapman S.B."/>
            <person name="Priest M."/>
            <person name="Young S.K."/>
            <person name="Wortman J."/>
            <person name="Nusbaum C."/>
            <person name="Birren B."/>
        </authorList>
    </citation>
    <scope>NUCLEOTIDE SEQUENCE [LARGE SCALE GENOMIC DNA]</scope>
    <source>
        <strain evidence="10 11">CBS 27337</strain>
    </source>
</reference>
<dbReference type="EMBL" id="KN846960">
    <property type="protein sequence ID" value="KIW65404.1"/>
    <property type="molecule type" value="Genomic_DNA"/>
</dbReference>
<keyword evidence="5 8" id="KW-1133">Transmembrane helix</keyword>
<evidence type="ECO:0000313" key="10">
    <source>
        <dbReference type="EMBL" id="KIW65404.1"/>
    </source>
</evidence>
<evidence type="ECO:0000256" key="6">
    <source>
        <dbReference type="ARBA" id="ARBA00023136"/>
    </source>
</evidence>
<keyword evidence="3 7" id="KW-0813">Transport</keyword>
<feature type="transmembrane region" description="Helical" evidence="8">
    <location>
        <begin position="180"/>
        <end position="203"/>
    </location>
</feature>
<evidence type="ECO:0000313" key="11">
    <source>
        <dbReference type="Proteomes" id="UP000054266"/>
    </source>
</evidence>
<comment type="subcellular location">
    <subcellularLocation>
        <location evidence="1">Membrane</location>
        <topology evidence="1">Multi-pass membrane protein</topology>
    </subcellularLocation>
</comment>
<evidence type="ECO:0000256" key="2">
    <source>
        <dbReference type="ARBA" id="ARBA00010992"/>
    </source>
</evidence>
<gene>
    <name evidence="10" type="ORF">PV04_07667</name>
</gene>
<proteinExistence type="inferred from homology"/>
<dbReference type="Proteomes" id="UP000054266">
    <property type="component" value="Unassembled WGS sequence"/>
</dbReference>
<dbReference type="Gene3D" id="1.20.1250.20">
    <property type="entry name" value="MFS general substrate transporter like domains"/>
    <property type="match status" value="1"/>
</dbReference>
<organism evidence="10 11">
    <name type="scientific">Phialophora macrospora</name>
    <dbReference type="NCBI Taxonomy" id="1851006"/>
    <lineage>
        <taxon>Eukaryota</taxon>
        <taxon>Fungi</taxon>
        <taxon>Dikarya</taxon>
        <taxon>Ascomycota</taxon>
        <taxon>Pezizomycotina</taxon>
        <taxon>Eurotiomycetes</taxon>
        <taxon>Chaetothyriomycetidae</taxon>
        <taxon>Chaetothyriales</taxon>
        <taxon>Herpotrichiellaceae</taxon>
        <taxon>Phialophora</taxon>
    </lineage>
</organism>
<evidence type="ECO:0000256" key="3">
    <source>
        <dbReference type="ARBA" id="ARBA00022448"/>
    </source>
</evidence>
<sequence>MGSFLVGYCSGLQGLPLQISIMLSSSMAFLLFGYDQGVFGGLIATPQLLGGLRIDVSDSTLQGLVVAIYDIGCLIGCLWTAVYGLTFGRRILVIIGCFFLIFGAGLQGGALSTAMMIGGRIVAGIGTGINSTIIPVWVSECAHSHRRGPLVLIQIVIVQLGLVLSYWFDYGTTTNYKGSIVWRLPLYFQIAFCLLTLASILLVPESPRWLYSHGYLAEADSVIARIYSVPVDHPNVTEYHREIMEAIAVEREVEFKFKDVIWDSSQVNYAWRIWICVIMQFIQQLGGISFIAYYASYLFTNNLGMSQHQAGLTSGDVTWMNVGGSLTAVFTVEIFGRRPVLLWGAVACTVCMVCYTIGLAVNNHTSLTMSTVFIFLFDFCFGAAWIGVPWLYAAEVTPLSVRHVGTALAVGTEWLTTFILVMTGPIAISNVGWKFYLLFCIGSAVQVLFVYFVVKETKGLTLEELDALYAKPAHRAELERRLAFRAQEKNIREASVAENGETSVEILEEADKKST</sequence>
<accession>A0A0D2FZU5</accession>
<feature type="transmembrane region" description="Helical" evidence="8">
    <location>
        <begin position="150"/>
        <end position="168"/>
    </location>
</feature>
<dbReference type="Pfam" id="PF00083">
    <property type="entry name" value="Sugar_tr"/>
    <property type="match status" value="1"/>
</dbReference>
<dbReference type="InterPro" id="IPR036259">
    <property type="entry name" value="MFS_trans_sf"/>
</dbReference>
<keyword evidence="4 8" id="KW-0812">Transmembrane</keyword>
<feature type="transmembrane region" description="Helical" evidence="8">
    <location>
        <begin position="117"/>
        <end position="138"/>
    </location>
</feature>
<dbReference type="PROSITE" id="PS00216">
    <property type="entry name" value="SUGAR_TRANSPORT_1"/>
    <property type="match status" value="1"/>
</dbReference>
<feature type="transmembrane region" description="Helical" evidence="8">
    <location>
        <begin position="21"/>
        <end position="44"/>
    </location>
</feature>
<dbReference type="PANTHER" id="PTHR48022">
    <property type="entry name" value="PLASTIDIC GLUCOSE TRANSPORTER 4"/>
    <property type="match status" value="1"/>
</dbReference>
<feature type="transmembrane region" description="Helical" evidence="8">
    <location>
        <begin position="64"/>
        <end position="84"/>
    </location>
</feature>
<name>A0A0D2FZU5_9EURO</name>
<dbReference type="PRINTS" id="PR00171">
    <property type="entry name" value="SUGRTRNSPORT"/>
</dbReference>
<keyword evidence="6 8" id="KW-0472">Membrane</keyword>
<protein>
    <recommendedName>
        <fullName evidence="9">Major facilitator superfamily (MFS) profile domain-containing protein</fullName>
    </recommendedName>
</protein>
<feature type="transmembrane region" description="Helical" evidence="8">
    <location>
        <begin position="91"/>
        <end position="111"/>
    </location>
</feature>
<dbReference type="InterPro" id="IPR005828">
    <property type="entry name" value="MFS_sugar_transport-like"/>
</dbReference>
<dbReference type="AlphaFoldDB" id="A0A0D2FZU5"/>
<dbReference type="InterPro" id="IPR020846">
    <property type="entry name" value="MFS_dom"/>
</dbReference>
<evidence type="ECO:0000256" key="5">
    <source>
        <dbReference type="ARBA" id="ARBA00022989"/>
    </source>
</evidence>
<feature type="transmembrane region" description="Helical" evidence="8">
    <location>
        <begin position="367"/>
        <end position="392"/>
    </location>
</feature>
<feature type="domain" description="Major facilitator superfamily (MFS) profile" evidence="9">
    <location>
        <begin position="21"/>
        <end position="458"/>
    </location>
</feature>
<keyword evidence="11" id="KW-1185">Reference proteome</keyword>
<dbReference type="GO" id="GO:0005351">
    <property type="term" value="F:carbohydrate:proton symporter activity"/>
    <property type="evidence" value="ECO:0007669"/>
    <property type="project" value="TreeGrafter"/>
</dbReference>
<dbReference type="SUPFAM" id="SSF103473">
    <property type="entry name" value="MFS general substrate transporter"/>
    <property type="match status" value="1"/>
</dbReference>
<dbReference type="GO" id="GO:0016020">
    <property type="term" value="C:membrane"/>
    <property type="evidence" value="ECO:0007669"/>
    <property type="project" value="UniProtKB-SubCell"/>
</dbReference>
<dbReference type="InterPro" id="IPR050360">
    <property type="entry name" value="MFS_Sugar_Transporters"/>
</dbReference>
<feature type="transmembrane region" description="Helical" evidence="8">
    <location>
        <begin position="340"/>
        <end position="361"/>
    </location>
</feature>
<dbReference type="FunFam" id="1.20.1250.20:FF:000134">
    <property type="entry name" value="MFS sugar transporter protein"/>
    <property type="match status" value="1"/>
</dbReference>
<dbReference type="NCBIfam" id="TIGR00879">
    <property type="entry name" value="SP"/>
    <property type="match status" value="1"/>
</dbReference>
<feature type="transmembrane region" description="Helical" evidence="8">
    <location>
        <begin position="317"/>
        <end position="335"/>
    </location>
</feature>
<evidence type="ECO:0000259" key="9">
    <source>
        <dbReference type="PROSITE" id="PS50850"/>
    </source>
</evidence>